<comment type="caution">
    <text evidence="6">The sequence shown here is derived from an EMBL/GenBank/DDBJ whole genome shotgun (WGS) entry which is preliminary data.</text>
</comment>
<dbReference type="Pfam" id="PF07679">
    <property type="entry name" value="I-set"/>
    <property type="match status" value="1"/>
</dbReference>
<dbReference type="FunFam" id="2.60.40.10:FF:001066">
    <property type="entry name" value="Obscurin-like protein 1 isoform 3"/>
    <property type="match status" value="1"/>
</dbReference>
<dbReference type="InterPro" id="IPR007110">
    <property type="entry name" value="Ig-like_dom"/>
</dbReference>
<feature type="non-terminal residue" evidence="6">
    <location>
        <position position="1"/>
    </location>
</feature>
<gene>
    <name evidence="6" type="primary">Obscn</name>
    <name evidence="6" type="ORF">L345_01856</name>
</gene>
<keyword evidence="4" id="KW-1015">Disulfide bond</keyword>
<dbReference type="GO" id="GO:0005737">
    <property type="term" value="C:cytoplasm"/>
    <property type="evidence" value="ECO:0007669"/>
    <property type="project" value="UniProtKB-SubCell"/>
</dbReference>
<dbReference type="SMART" id="SM00409">
    <property type="entry name" value="IG"/>
    <property type="match status" value="1"/>
</dbReference>
<dbReference type="InterPro" id="IPR003598">
    <property type="entry name" value="Ig_sub2"/>
</dbReference>
<evidence type="ECO:0000313" key="7">
    <source>
        <dbReference type="Proteomes" id="UP000018936"/>
    </source>
</evidence>
<dbReference type="Proteomes" id="UP000018936">
    <property type="component" value="Unassembled WGS sequence"/>
</dbReference>
<dbReference type="AlphaFoldDB" id="V8PE81"/>
<evidence type="ECO:0000256" key="1">
    <source>
        <dbReference type="ARBA" id="ARBA00004496"/>
    </source>
</evidence>
<dbReference type="SUPFAM" id="SSF48726">
    <property type="entry name" value="Immunoglobulin"/>
    <property type="match status" value="1"/>
</dbReference>
<dbReference type="Gene3D" id="2.60.40.10">
    <property type="entry name" value="Immunoglobulins"/>
    <property type="match status" value="1"/>
</dbReference>
<dbReference type="PANTHER" id="PTHR35971:SF4">
    <property type="entry name" value="OBSCURIN"/>
    <property type="match status" value="1"/>
</dbReference>
<dbReference type="OrthoDB" id="9033595at2759"/>
<keyword evidence="3" id="KW-0597">Phosphoprotein</keyword>
<keyword evidence="2" id="KW-0963">Cytoplasm</keyword>
<dbReference type="PROSITE" id="PS50835">
    <property type="entry name" value="IG_LIKE"/>
    <property type="match status" value="1"/>
</dbReference>
<evidence type="ECO:0000313" key="6">
    <source>
        <dbReference type="EMBL" id="ETE72308.1"/>
    </source>
</evidence>
<evidence type="ECO:0000256" key="3">
    <source>
        <dbReference type="ARBA" id="ARBA00022553"/>
    </source>
</evidence>
<keyword evidence="7" id="KW-1185">Reference proteome</keyword>
<name>V8PE81_OPHHA</name>
<dbReference type="InterPro" id="IPR052385">
    <property type="entry name" value="Obscurin/Obscurin-like_Reg"/>
</dbReference>
<evidence type="ECO:0000259" key="5">
    <source>
        <dbReference type="PROSITE" id="PS50835"/>
    </source>
</evidence>
<dbReference type="PANTHER" id="PTHR35971">
    <property type="entry name" value="SI:DKEY-31G6.6"/>
    <property type="match status" value="1"/>
</dbReference>
<sequence>MFVNKEKIQKDIKVVASENISLSCEVAQAKTEVKWFKDGKLITSNKKFKVEAEGRSRRVIVQQVEKKDSGEYTCEADSQKLTFKVTVAGTTSFIFSTSPIQSDKSAQTNSILVE</sequence>
<accession>V8PE81</accession>
<reference evidence="6 7" key="1">
    <citation type="journal article" date="2013" name="Proc. Natl. Acad. Sci. U.S.A.">
        <title>The king cobra genome reveals dynamic gene evolution and adaptation in the snake venom system.</title>
        <authorList>
            <person name="Vonk F.J."/>
            <person name="Casewell N.R."/>
            <person name="Henkel C.V."/>
            <person name="Heimberg A.M."/>
            <person name="Jansen H.J."/>
            <person name="McCleary R.J."/>
            <person name="Kerkkamp H.M."/>
            <person name="Vos R.A."/>
            <person name="Guerreiro I."/>
            <person name="Calvete J.J."/>
            <person name="Wuster W."/>
            <person name="Woods A.E."/>
            <person name="Logan J.M."/>
            <person name="Harrison R.A."/>
            <person name="Castoe T.A."/>
            <person name="de Koning A.P."/>
            <person name="Pollock D.D."/>
            <person name="Yandell M."/>
            <person name="Calderon D."/>
            <person name="Renjifo C."/>
            <person name="Currier R.B."/>
            <person name="Salgado D."/>
            <person name="Pla D."/>
            <person name="Sanz L."/>
            <person name="Hyder A.S."/>
            <person name="Ribeiro J.M."/>
            <person name="Arntzen J.W."/>
            <person name="van den Thillart G.E."/>
            <person name="Boetzer M."/>
            <person name="Pirovano W."/>
            <person name="Dirks R.P."/>
            <person name="Spaink H.P."/>
            <person name="Duboule D."/>
            <person name="McGlinn E."/>
            <person name="Kini R.M."/>
            <person name="Richardson M.K."/>
        </authorList>
    </citation>
    <scope>NUCLEOTIDE SEQUENCE</scope>
    <source>
        <tissue evidence="6">Blood</tissue>
    </source>
</reference>
<dbReference type="InterPro" id="IPR036179">
    <property type="entry name" value="Ig-like_dom_sf"/>
</dbReference>
<dbReference type="EMBL" id="AZIM01000241">
    <property type="protein sequence ID" value="ETE72308.1"/>
    <property type="molecule type" value="Genomic_DNA"/>
</dbReference>
<dbReference type="InterPro" id="IPR013783">
    <property type="entry name" value="Ig-like_fold"/>
</dbReference>
<proteinExistence type="predicted"/>
<evidence type="ECO:0000256" key="4">
    <source>
        <dbReference type="ARBA" id="ARBA00023157"/>
    </source>
</evidence>
<comment type="subcellular location">
    <subcellularLocation>
        <location evidence="1">Cytoplasm</location>
    </subcellularLocation>
</comment>
<feature type="domain" description="Ig-like" evidence="5">
    <location>
        <begin position="1"/>
        <end position="86"/>
    </location>
</feature>
<dbReference type="SMART" id="SM00408">
    <property type="entry name" value="IGc2"/>
    <property type="match status" value="1"/>
</dbReference>
<evidence type="ECO:0000256" key="2">
    <source>
        <dbReference type="ARBA" id="ARBA00022490"/>
    </source>
</evidence>
<protein>
    <submittedName>
        <fullName evidence="6">Obscurin</fullName>
    </submittedName>
</protein>
<organism evidence="6 7">
    <name type="scientific">Ophiophagus hannah</name>
    <name type="common">King cobra</name>
    <name type="synonym">Naja hannah</name>
    <dbReference type="NCBI Taxonomy" id="8665"/>
    <lineage>
        <taxon>Eukaryota</taxon>
        <taxon>Metazoa</taxon>
        <taxon>Chordata</taxon>
        <taxon>Craniata</taxon>
        <taxon>Vertebrata</taxon>
        <taxon>Euteleostomi</taxon>
        <taxon>Lepidosauria</taxon>
        <taxon>Squamata</taxon>
        <taxon>Bifurcata</taxon>
        <taxon>Unidentata</taxon>
        <taxon>Episquamata</taxon>
        <taxon>Toxicofera</taxon>
        <taxon>Serpentes</taxon>
        <taxon>Colubroidea</taxon>
        <taxon>Elapidae</taxon>
        <taxon>Elapinae</taxon>
        <taxon>Ophiophagus</taxon>
    </lineage>
</organism>
<dbReference type="InterPro" id="IPR003599">
    <property type="entry name" value="Ig_sub"/>
</dbReference>
<dbReference type="InterPro" id="IPR013098">
    <property type="entry name" value="Ig_I-set"/>
</dbReference>